<proteinExistence type="predicted"/>
<dbReference type="EMBL" id="BMER01000001">
    <property type="protein sequence ID" value="GGG81796.1"/>
    <property type="molecule type" value="Genomic_DNA"/>
</dbReference>
<dbReference type="AlphaFoldDB" id="A0A917M754"/>
<dbReference type="RefSeq" id="WP_188505094.1">
    <property type="nucleotide sequence ID" value="NZ_BMER01000001.1"/>
</dbReference>
<sequence>MSLNQQPELKKAILDLPQREKDKLLVRLINKDRLLMKQLHFQLLENEADLDERSEAVHRQLELLFDRAGEHVPNTNQYRHSDQLMGELKYGSGLVNEHFAVTKDKMSEVRLRLFLVSRSFARFDKLFEANLYGRNERLLSYQAARIKYILGKFEKLHEDLQFEFREELNEALAFAHRSGMRPYMEALGLPKEA</sequence>
<dbReference type="Proteomes" id="UP000660862">
    <property type="component" value="Unassembled WGS sequence"/>
</dbReference>
<evidence type="ECO:0000313" key="1">
    <source>
        <dbReference type="EMBL" id="GGG81796.1"/>
    </source>
</evidence>
<keyword evidence="2" id="KW-1185">Reference proteome</keyword>
<comment type="caution">
    <text evidence="1">The sequence shown here is derived from an EMBL/GenBank/DDBJ whole genome shotgun (WGS) entry which is preliminary data.</text>
</comment>
<evidence type="ECO:0000313" key="2">
    <source>
        <dbReference type="Proteomes" id="UP000660862"/>
    </source>
</evidence>
<name>A0A917M754_9SPHI</name>
<reference evidence="1" key="2">
    <citation type="submission" date="2020-09" db="EMBL/GenBank/DDBJ databases">
        <authorList>
            <person name="Sun Q."/>
            <person name="Zhou Y."/>
        </authorList>
    </citation>
    <scope>NUCLEOTIDE SEQUENCE</scope>
    <source>
        <strain evidence="1">CGMCC 1.12195</strain>
    </source>
</reference>
<accession>A0A917M754</accession>
<organism evidence="1 2">
    <name type="scientific">Parapedobacter pyrenivorans</name>
    <dbReference type="NCBI Taxonomy" id="1305674"/>
    <lineage>
        <taxon>Bacteria</taxon>
        <taxon>Pseudomonadati</taxon>
        <taxon>Bacteroidota</taxon>
        <taxon>Sphingobacteriia</taxon>
        <taxon>Sphingobacteriales</taxon>
        <taxon>Sphingobacteriaceae</taxon>
        <taxon>Parapedobacter</taxon>
    </lineage>
</organism>
<gene>
    <name evidence="1" type="ORF">GCM10007415_13140</name>
</gene>
<reference evidence="1" key="1">
    <citation type="journal article" date="2014" name="Int. J. Syst. Evol. Microbiol.">
        <title>Complete genome sequence of Corynebacterium casei LMG S-19264T (=DSM 44701T), isolated from a smear-ripened cheese.</title>
        <authorList>
            <consortium name="US DOE Joint Genome Institute (JGI-PGF)"/>
            <person name="Walter F."/>
            <person name="Albersmeier A."/>
            <person name="Kalinowski J."/>
            <person name="Ruckert C."/>
        </authorList>
    </citation>
    <scope>NUCLEOTIDE SEQUENCE</scope>
    <source>
        <strain evidence="1">CGMCC 1.12195</strain>
    </source>
</reference>
<protein>
    <submittedName>
        <fullName evidence="1">Uncharacterized protein</fullName>
    </submittedName>
</protein>